<reference evidence="2 3" key="1">
    <citation type="submission" date="2020-07" db="EMBL/GenBank/DDBJ databases">
        <title>Sequencing the genomes of 1000 actinobacteria strains.</title>
        <authorList>
            <person name="Klenk H.-P."/>
        </authorList>
    </citation>
    <scope>NUCLEOTIDE SEQUENCE [LARGE SCALE GENOMIC DNA]</scope>
    <source>
        <strain evidence="2 3">DSM 26474</strain>
    </source>
</reference>
<evidence type="ECO:0000313" key="2">
    <source>
        <dbReference type="EMBL" id="NYD70552.1"/>
    </source>
</evidence>
<gene>
    <name evidence="2" type="ORF">BJ984_001710</name>
</gene>
<dbReference type="AlphaFoldDB" id="A0A852SP19"/>
<dbReference type="Pfam" id="PF12686">
    <property type="entry name" value="DUF3800"/>
    <property type="match status" value="1"/>
</dbReference>
<evidence type="ECO:0000256" key="1">
    <source>
        <dbReference type="SAM" id="MobiDB-lite"/>
    </source>
</evidence>
<accession>A0A852SP19</accession>
<dbReference type="Proteomes" id="UP000549913">
    <property type="component" value="Unassembled WGS sequence"/>
</dbReference>
<organism evidence="2 3">
    <name type="scientific">Herbiconiux flava</name>
    <dbReference type="NCBI Taxonomy" id="881268"/>
    <lineage>
        <taxon>Bacteria</taxon>
        <taxon>Bacillati</taxon>
        <taxon>Actinomycetota</taxon>
        <taxon>Actinomycetes</taxon>
        <taxon>Micrococcales</taxon>
        <taxon>Microbacteriaceae</taxon>
        <taxon>Herbiconiux</taxon>
    </lineage>
</organism>
<feature type="region of interest" description="Disordered" evidence="1">
    <location>
        <begin position="254"/>
        <end position="304"/>
    </location>
</feature>
<dbReference type="InterPro" id="IPR024524">
    <property type="entry name" value="DUF3800"/>
</dbReference>
<proteinExistence type="predicted"/>
<evidence type="ECO:0008006" key="4">
    <source>
        <dbReference type="Google" id="ProtNLM"/>
    </source>
</evidence>
<protein>
    <recommendedName>
        <fullName evidence="4">DUF3800 domain-containing protein</fullName>
    </recommendedName>
</protein>
<keyword evidence="3" id="KW-1185">Reference proteome</keyword>
<comment type="caution">
    <text evidence="2">The sequence shown here is derived from an EMBL/GenBank/DDBJ whole genome shotgun (WGS) entry which is preliminary data.</text>
</comment>
<feature type="compositionally biased region" description="Basic and acidic residues" evidence="1">
    <location>
        <begin position="254"/>
        <end position="296"/>
    </location>
</feature>
<name>A0A852SP19_9MICO</name>
<sequence length="343" mass="38776">MLISFLDESYTQNRYYIAAFTIESKDLAILNAAVADAARYAEGFGVPPGAELHAHEIMSGRGSWKALRGQQRSAIAIYQQALTNIAKLSGIVCVRGVDIPRLRARYRYPDPPHRIVLQHVLEEVSACGRQRGEHVRVVADELPDQESHMTQVETYRQLGTIAGRPTRLAHIETPITFACSTTTPGLQVADLIAYLYRRYDGHVEKDPRTRAEVEKLWQTLAPVTRVARVWTPQALKPRTRRGLRRTTFWKPARRDCKDISPTGEKEARNPGEERLPRRRDGEDADAREGAHDRPVDTDEPQIAPYMTARASRVEVSWKPSPNWTVPMFRLGYVLVSAPDCMAE</sequence>
<dbReference type="EMBL" id="JACCBM010000001">
    <property type="protein sequence ID" value="NYD70552.1"/>
    <property type="molecule type" value="Genomic_DNA"/>
</dbReference>
<evidence type="ECO:0000313" key="3">
    <source>
        <dbReference type="Proteomes" id="UP000549913"/>
    </source>
</evidence>